<feature type="transmembrane region" description="Helical" evidence="2">
    <location>
        <begin position="12"/>
        <end position="39"/>
    </location>
</feature>
<dbReference type="KEGG" id="soy:115880601"/>
<keyword evidence="3" id="KW-1185">Reference proteome</keyword>
<feature type="transmembrane region" description="Helical" evidence="2">
    <location>
        <begin position="45"/>
        <end position="68"/>
    </location>
</feature>
<feature type="compositionally biased region" description="Basic and acidic residues" evidence="1">
    <location>
        <begin position="441"/>
        <end position="450"/>
    </location>
</feature>
<gene>
    <name evidence="4" type="primary">LOC115880601</name>
</gene>
<feature type="region of interest" description="Disordered" evidence="1">
    <location>
        <begin position="497"/>
        <end position="537"/>
    </location>
</feature>
<keyword evidence="2" id="KW-0472">Membrane</keyword>
<feature type="compositionally biased region" description="Low complexity" evidence="1">
    <location>
        <begin position="603"/>
        <end position="618"/>
    </location>
</feature>
<dbReference type="GeneID" id="115880601"/>
<organism evidence="3 4">
    <name type="scientific">Sitophilus oryzae</name>
    <name type="common">Rice weevil</name>
    <name type="synonym">Curculio oryzae</name>
    <dbReference type="NCBI Taxonomy" id="7048"/>
    <lineage>
        <taxon>Eukaryota</taxon>
        <taxon>Metazoa</taxon>
        <taxon>Ecdysozoa</taxon>
        <taxon>Arthropoda</taxon>
        <taxon>Hexapoda</taxon>
        <taxon>Insecta</taxon>
        <taxon>Pterygota</taxon>
        <taxon>Neoptera</taxon>
        <taxon>Endopterygota</taxon>
        <taxon>Coleoptera</taxon>
        <taxon>Polyphaga</taxon>
        <taxon>Cucujiformia</taxon>
        <taxon>Curculionidae</taxon>
        <taxon>Dryophthorinae</taxon>
        <taxon>Sitophilus</taxon>
    </lineage>
</organism>
<sequence>MHSGMVQGCKRLWTALQILWSSIYIVCGAFQLMAAIFFLVSVQELTLYGVLVAGSWNIIIGIAGSVLACIVSPSIKRQEILLYLAISILAVNAVVVILTEWKLYFTDMPKLLKKYTNHVLIDYALFVLRIAVATVLAVSFLDSQFAYCSVQILPKKKPKKKAHGSHDQVSDIEYIIPRSKSTKPAQVYDAYAQSWVFDAENAGCSNGSAGANEAPYLRILQNGTPKNPLGRPGGLQNGSTVKEVTHLIDNPVVHIEEASDDSTSNSDRKLCHMKSFSRSASPVILSASSSQVSLSNYNPAPVNPPIYEYLEKLTEPQIYRSRLNTAVSSKSQEEEEMTQYQGSQGGMMRRVEAVSPQVVEPVQYASLMKELQRAIVSKKEPPSVTSPLSTSESQSNSKSSDTEFSKELEAALQLIQDLESPNTAETPSDPPNSRPLAVWRKNSEPSESEKTLSAVGSMAEIASPLTEIAPLPDHHHHHHHHSPPNTGKAARVLVRYPDSQSTSGYSSPSHGPTPNWSTTSSLSGSNNDILTSKPPPVSYHVHNAKSTTVISLYSQPNEHSKAKSVTLVRISGECDPLDHSKTIEETPIHCSTLISNPNPPNQSPNSTFTTTTKPPTSPITTTTAPAVAICPPVTKPAETPNAGLWYVKSLLRKKRHSNVPKLCPELEGAIVKSESLAYLSEVELLARARRNEEIQRQIEEKVFQQLGMPRAESESNC</sequence>
<evidence type="ECO:0000256" key="1">
    <source>
        <dbReference type="SAM" id="MobiDB-lite"/>
    </source>
</evidence>
<evidence type="ECO:0000313" key="3">
    <source>
        <dbReference type="Proteomes" id="UP000504635"/>
    </source>
</evidence>
<feature type="region of interest" description="Disordered" evidence="1">
    <location>
        <begin position="377"/>
        <end position="405"/>
    </location>
</feature>
<name>A0A6J2XT13_SITOR</name>
<dbReference type="AlphaFoldDB" id="A0A6J2XT13"/>
<feature type="region of interest" description="Disordered" evidence="1">
    <location>
        <begin position="594"/>
        <end position="618"/>
    </location>
</feature>
<reference evidence="4" key="1">
    <citation type="submission" date="2025-08" db="UniProtKB">
        <authorList>
            <consortium name="RefSeq"/>
        </authorList>
    </citation>
    <scope>IDENTIFICATION</scope>
    <source>
        <tissue evidence="4">Gonads</tissue>
    </source>
</reference>
<accession>A0A6J2XT13</accession>
<feature type="transmembrane region" description="Helical" evidence="2">
    <location>
        <begin position="80"/>
        <end position="99"/>
    </location>
</feature>
<feature type="compositionally biased region" description="Polar residues" evidence="1">
    <location>
        <begin position="498"/>
        <end position="530"/>
    </location>
</feature>
<proteinExistence type="predicted"/>
<evidence type="ECO:0000256" key="2">
    <source>
        <dbReference type="SAM" id="Phobius"/>
    </source>
</evidence>
<feature type="transmembrane region" description="Helical" evidence="2">
    <location>
        <begin position="119"/>
        <end position="141"/>
    </location>
</feature>
<dbReference type="RefSeq" id="XP_030753734.1">
    <property type="nucleotide sequence ID" value="XM_030897874.1"/>
</dbReference>
<dbReference type="InParanoid" id="A0A6J2XT13"/>
<feature type="compositionally biased region" description="Low complexity" evidence="1">
    <location>
        <begin position="389"/>
        <end position="399"/>
    </location>
</feature>
<protein>
    <submittedName>
        <fullName evidence="4">Uncharacterized protein LOC115880601</fullName>
    </submittedName>
</protein>
<keyword evidence="2" id="KW-1133">Transmembrane helix</keyword>
<dbReference type="OrthoDB" id="8196819at2759"/>
<feature type="region of interest" description="Disordered" evidence="1">
    <location>
        <begin position="420"/>
        <end position="454"/>
    </location>
</feature>
<evidence type="ECO:0000313" key="4">
    <source>
        <dbReference type="RefSeq" id="XP_030753734.1"/>
    </source>
</evidence>
<feature type="region of interest" description="Disordered" evidence="1">
    <location>
        <begin position="325"/>
        <end position="347"/>
    </location>
</feature>
<dbReference type="Proteomes" id="UP000504635">
    <property type="component" value="Unplaced"/>
</dbReference>
<keyword evidence="2" id="KW-0812">Transmembrane</keyword>